<sequence>MMVVNVSKETVAIVEENLIKLSGHINMDAVSNFYAQGIKSLMTPIEVVDCSKVKEADSSCLALLLYFQSLIDHPLKVLSLPDDLKVLVNLYNLDDVFHFS</sequence>
<keyword evidence="3" id="KW-1185">Reference proteome</keyword>
<dbReference type="Pfam" id="PF13466">
    <property type="entry name" value="STAS_2"/>
    <property type="match status" value="1"/>
</dbReference>
<dbReference type="Proteomes" id="UP000296201">
    <property type="component" value="Chromosome"/>
</dbReference>
<gene>
    <name evidence="2" type="ORF">GHNINEIG_01047</name>
</gene>
<dbReference type="RefSeq" id="WP_135795664.1">
    <property type="nucleotide sequence ID" value="NZ_CP032096.1"/>
</dbReference>
<reference evidence="2 3" key="1">
    <citation type="submission" date="2018-08" db="EMBL/GenBank/DDBJ databases">
        <title>Horizontal acquisition of hydrogen conversion ability and other habitat adaptations in Hydrogenovibrio crunogenus strains.</title>
        <authorList>
            <person name="Gonnella G."/>
            <person name="Adam N."/>
            <person name="Perner M."/>
        </authorList>
    </citation>
    <scope>NUCLEOTIDE SEQUENCE [LARGE SCALE GENOMIC DNA]</scope>
    <source>
        <strain evidence="2 3">SP-41</strain>
    </source>
</reference>
<dbReference type="EMBL" id="CP032096">
    <property type="protein sequence ID" value="QBZ83006.1"/>
    <property type="molecule type" value="Genomic_DNA"/>
</dbReference>
<accession>A0A4P7NZ93</accession>
<feature type="domain" description="MlaB-like STAS" evidence="1">
    <location>
        <begin position="19"/>
        <end position="94"/>
    </location>
</feature>
<dbReference type="OrthoDB" id="5612613at2"/>
<dbReference type="InterPro" id="IPR058548">
    <property type="entry name" value="MlaB-like_STAS"/>
</dbReference>
<dbReference type="SUPFAM" id="SSF52091">
    <property type="entry name" value="SpoIIaa-like"/>
    <property type="match status" value="1"/>
</dbReference>
<dbReference type="Gene3D" id="3.30.750.24">
    <property type="entry name" value="STAS domain"/>
    <property type="match status" value="1"/>
</dbReference>
<evidence type="ECO:0000313" key="3">
    <source>
        <dbReference type="Proteomes" id="UP000296201"/>
    </source>
</evidence>
<dbReference type="InterPro" id="IPR036513">
    <property type="entry name" value="STAS_dom_sf"/>
</dbReference>
<organism evidence="2 3">
    <name type="scientific">Hydrogenovibrio crunogenus</name>
    <dbReference type="NCBI Taxonomy" id="39765"/>
    <lineage>
        <taxon>Bacteria</taxon>
        <taxon>Pseudomonadati</taxon>
        <taxon>Pseudomonadota</taxon>
        <taxon>Gammaproteobacteria</taxon>
        <taxon>Thiotrichales</taxon>
        <taxon>Piscirickettsiaceae</taxon>
        <taxon>Hydrogenovibrio</taxon>
    </lineage>
</organism>
<protein>
    <submittedName>
        <fullName evidence="2">Anti-sigma factor antagonist</fullName>
    </submittedName>
</protein>
<dbReference type="AlphaFoldDB" id="A0A4P7NZ93"/>
<name>A0A4P7NZ93_9GAMM</name>
<proteinExistence type="predicted"/>
<evidence type="ECO:0000259" key="1">
    <source>
        <dbReference type="Pfam" id="PF13466"/>
    </source>
</evidence>
<evidence type="ECO:0000313" key="2">
    <source>
        <dbReference type="EMBL" id="QBZ83006.1"/>
    </source>
</evidence>